<dbReference type="GO" id="GO:0140359">
    <property type="term" value="F:ABC-type transporter activity"/>
    <property type="evidence" value="ECO:0007669"/>
    <property type="project" value="InterPro"/>
</dbReference>
<dbReference type="KEGG" id="lgv:LCGL_0301"/>
<evidence type="ECO:0000313" key="6">
    <source>
        <dbReference type="Proteomes" id="UP000008520"/>
    </source>
</evidence>
<protein>
    <submittedName>
        <fullName evidence="5">Multiple sugar ABC transporter ATP-binding subunit</fullName>
    </submittedName>
</protein>
<feature type="domain" description="ABC transporter" evidence="4">
    <location>
        <begin position="4"/>
        <end position="246"/>
    </location>
</feature>
<reference evidence="5 6" key="1">
    <citation type="journal article" date="2011" name="PLoS ONE">
        <title>Complete genome sequence and comparative analysis of the fish pathogen Lactococcus garvieae.</title>
        <authorList>
            <person name="Morita H."/>
            <person name="Toh H."/>
            <person name="Oshima K."/>
            <person name="Yoshizaki M."/>
            <person name="Kawanishi M."/>
            <person name="Nakaya K."/>
            <person name="Suzuki T."/>
            <person name="Miyauchi E."/>
            <person name="Ishii Y."/>
            <person name="Tanabe S."/>
            <person name="Murakami M."/>
            <person name="Hattori M."/>
        </authorList>
    </citation>
    <scope>NUCLEOTIDE SEQUENCE [LARGE SCALE GENOMIC DNA]</scope>
    <source>
        <strain evidence="5 6">Lg2</strain>
    </source>
</reference>
<evidence type="ECO:0000256" key="1">
    <source>
        <dbReference type="ARBA" id="ARBA00022448"/>
    </source>
</evidence>
<name>F9VBR0_LACGL</name>
<dbReference type="RefSeq" id="WP_014024268.1">
    <property type="nucleotide sequence ID" value="NC_017490.1"/>
</dbReference>
<dbReference type="GO" id="GO:0055052">
    <property type="term" value="C:ATP-binding cassette (ABC) transporter complex, substrate-binding subunit-containing"/>
    <property type="evidence" value="ECO:0007669"/>
    <property type="project" value="TreeGrafter"/>
</dbReference>
<dbReference type="Pfam" id="PF17912">
    <property type="entry name" value="OB_MalK"/>
    <property type="match status" value="1"/>
</dbReference>
<dbReference type="GO" id="GO:0005524">
    <property type="term" value="F:ATP binding"/>
    <property type="evidence" value="ECO:0007669"/>
    <property type="project" value="UniProtKB-KW"/>
</dbReference>
<organism evidence="5 6">
    <name type="scientific">Lactococcus garvieae (strain Lg2)</name>
    <name type="common">Enterococcus seriolicida</name>
    <dbReference type="NCBI Taxonomy" id="420890"/>
    <lineage>
        <taxon>Bacteria</taxon>
        <taxon>Bacillati</taxon>
        <taxon>Bacillota</taxon>
        <taxon>Bacilli</taxon>
        <taxon>Lactobacillales</taxon>
        <taxon>Streptococcaceae</taxon>
        <taxon>Lactococcus</taxon>
    </lineage>
</organism>
<keyword evidence="6" id="KW-1185">Reference proteome</keyword>
<dbReference type="Pfam" id="PF03459">
    <property type="entry name" value="TOBE"/>
    <property type="match status" value="1"/>
</dbReference>
<dbReference type="PANTHER" id="PTHR43875:SF1">
    <property type="entry name" value="OSMOPROTECTIVE COMPOUNDS UPTAKE ATP-BINDING PROTEIN GGTA"/>
    <property type="match status" value="1"/>
</dbReference>
<dbReference type="InterPro" id="IPR008995">
    <property type="entry name" value="Mo/tungstate-bd_C_term_dom"/>
</dbReference>
<gene>
    <name evidence="5" type="ordered locus">LCGL_0301</name>
</gene>
<dbReference type="Pfam" id="PF00005">
    <property type="entry name" value="ABC_tran"/>
    <property type="match status" value="1"/>
</dbReference>
<dbReference type="Proteomes" id="UP000008520">
    <property type="component" value="Chromosome"/>
</dbReference>
<dbReference type="PANTHER" id="PTHR43875">
    <property type="entry name" value="MALTODEXTRIN IMPORT ATP-BINDING PROTEIN MSMX"/>
    <property type="match status" value="1"/>
</dbReference>
<evidence type="ECO:0000256" key="2">
    <source>
        <dbReference type="ARBA" id="ARBA00022741"/>
    </source>
</evidence>
<evidence type="ECO:0000256" key="3">
    <source>
        <dbReference type="ARBA" id="ARBA00022840"/>
    </source>
</evidence>
<dbReference type="Gene3D" id="2.40.50.100">
    <property type="match status" value="1"/>
</dbReference>
<dbReference type="PROSITE" id="PS50893">
    <property type="entry name" value="ABC_TRANSPORTER_2"/>
    <property type="match status" value="1"/>
</dbReference>
<dbReference type="AlphaFoldDB" id="F9VBR0"/>
<dbReference type="InterPro" id="IPR003593">
    <property type="entry name" value="AAA+_ATPase"/>
</dbReference>
<dbReference type="EMBL" id="AP009333">
    <property type="protein sequence ID" value="BAK59761.1"/>
    <property type="molecule type" value="Genomic_DNA"/>
</dbReference>
<keyword evidence="1" id="KW-0813">Transport</keyword>
<dbReference type="Gene3D" id="2.40.50.140">
    <property type="entry name" value="Nucleic acid-binding proteins"/>
    <property type="match status" value="1"/>
</dbReference>
<dbReference type="FunFam" id="3.40.50.300:FF:000042">
    <property type="entry name" value="Maltose/maltodextrin ABC transporter, ATP-binding protein"/>
    <property type="match status" value="1"/>
</dbReference>
<proteinExistence type="predicted"/>
<evidence type="ECO:0000259" key="4">
    <source>
        <dbReference type="PROSITE" id="PS50893"/>
    </source>
</evidence>
<dbReference type="SUPFAM" id="SSF50331">
    <property type="entry name" value="MOP-like"/>
    <property type="match status" value="1"/>
</dbReference>
<sequence length="378" mass="42126">MTTLKLDKVYKKYPNATQYSVEDFNLDVKDKEFIVFVGPSGCGKSTTLRMIAGLEDITEGEFTIDGKLMNDVAPKDRDIAMVFQNYALYPHMTVFDNMAFGLKLRKHKKEDIKQRVENAAKILGLTDLLDRKPADMSGGQRQRVAMGRAIVRDAKVFLMDEPLSNLDAKLRVSMRTEIAKIHRRIGATTIYVTHDQTEAMTLADRIVIMSSTPNADKSGTVGRIEQIGTPQELYNEPATKFVAGFIGSPAMNFLNLKIEGNKLIGEDISLTLPEGQHKLLKEKGYSSKEVIMGIRPEDISASILAEEAYPDAQIDAEVTVSELLGAETMLYLKAGDAELVSRVEARDFRQPGEKITVTLNLNKAHFFDKDTEVRITEA</sequence>
<keyword evidence="3 5" id="KW-0067">ATP-binding</keyword>
<dbReference type="InterPro" id="IPR012340">
    <property type="entry name" value="NA-bd_OB-fold"/>
</dbReference>
<dbReference type="SMART" id="SM00382">
    <property type="entry name" value="AAA"/>
    <property type="match status" value="1"/>
</dbReference>
<accession>F9VBR0</accession>
<dbReference type="InterPro" id="IPR040582">
    <property type="entry name" value="OB_MalK-like"/>
</dbReference>
<dbReference type="PATRIC" id="fig|420890.5.peg.299"/>
<dbReference type="eggNOG" id="COG3842">
    <property type="taxonomic scope" value="Bacteria"/>
</dbReference>
<dbReference type="STRING" id="420890.LCGL_0301"/>
<dbReference type="InterPro" id="IPR047641">
    <property type="entry name" value="ABC_transpr_MalK/UgpC-like"/>
</dbReference>
<dbReference type="Gene3D" id="3.40.50.300">
    <property type="entry name" value="P-loop containing nucleotide triphosphate hydrolases"/>
    <property type="match status" value="1"/>
</dbReference>
<dbReference type="InterPro" id="IPR003439">
    <property type="entry name" value="ABC_transporter-like_ATP-bd"/>
</dbReference>
<dbReference type="HOGENOM" id="CLU_000604_1_1_9"/>
<dbReference type="CDD" id="cd03301">
    <property type="entry name" value="ABC_MalK_N"/>
    <property type="match status" value="1"/>
</dbReference>
<dbReference type="SUPFAM" id="SSF52540">
    <property type="entry name" value="P-loop containing nucleoside triphosphate hydrolases"/>
    <property type="match status" value="1"/>
</dbReference>
<dbReference type="InterPro" id="IPR005116">
    <property type="entry name" value="Transp-assoc_OB_typ1"/>
</dbReference>
<dbReference type="NCBIfam" id="NF008653">
    <property type="entry name" value="PRK11650.1"/>
    <property type="match status" value="1"/>
</dbReference>
<dbReference type="GO" id="GO:0016887">
    <property type="term" value="F:ATP hydrolysis activity"/>
    <property type="evidence" value="ECO:0007669"/>
    <property type="project" value="InterPro"/>
</dbReference>
<evidence type="ECO:0000313" key="5">
    <source>
        <dbReference type="EMBL" id="BAK59761.1"/>
    </source>
</evidence>
<dbReference type="InterPro" id="IPR027417">
    <property type="entry name" value="P-loop_NTPase"/>
</dbReference>
<dbReference type="InterPro" id="IPR017871">
    <property type="entry name" value="ABC_transporter-like_CS"/>
</dbReference>
<dbReference type="PROSITE" id="PS00211">
    <property type="entry name" value="ABC_TRANSPORTER_1"/>
    <property type="match status" value="1"/>
</dbReference>
<dbReference type="InterPro" id="IPR015855">
    <property type="entry name" value="ABC_transpr_MalK-like"/>
</dbReference>
<keyword evidence="2" id="KW-0547">Nucleotide-binding</keyword>
<dbReference type="GO" id="GO:0008643">
    <property type="term" value="P:carbohydrate transport"/>
    <property type="evidence" value="ECO:0007669"/>
    <property type="project" value="InterPro"/>
</dbReference>